<dbReference type="AlphaFoldDB" id="A0A1I1Z265"/>
<protein>
    <recommendedName>
        <fullName evidence="4">Bacteriophage Rz lysis protein</fullName>
    </recommendedName>
</protein>
<name>A0A1I1Z265_PSEOC</name>
<proteinExistence type="predicted"/>
<evidence type="ECO:0000256" key="1">
    <source>
        <dbReference type="SAM" id="Coils"/>
    </source>
</evidence>
<dbReference type="Proteomes" id="UP000243950">
    <property type="component" value="Unassembled WGS sequence"/>
</dbReference>
<evidence type="ECO:0000313" key="2">
    <source>
        <dbReference type="EMBL" id="SFE25831.1"/>
    </source>
</evidence>
<dbReference type="RefSeq" id="WP_093507294.1">
    <property type="nucleotide sequence ID" value="NZ_BSSG01000013.1"/>
</dbReference>
<accession>A0A1I1Z265</accession>
<dbReference type="EMBL" id="FOMO01000013">
    <property type="protein sequence ID" value="SFE25831.1"/>
    <property type="molecule type" value="Genomic_DNA"/>
</dbReference>
<reference evidence="3" key="1">
    <citation type="submission" date="2016-10" db="EMBL/GenBank/DDBJ databases">
        <authorList>
            <person name="Varghese N."/>
            <person name="Submissions S."/>
        </authorList>
    </citation>
    <scope>NUCLEOTIDE SEQUENCE [LARGE SCALE GENOMIC DNA]</scope>
    <source>
        <strain evidence="3">JCM 2783</strain>
    </source>
</reference>
<sequence>MSLLTLIPARYRWLIGGALALALLLGAISLGWVVQGWRLGQALAARDQSHAEAMVRLHDAAARETQRAQNKRLALERQLQAFSQTQYRRLSDAEQQAARLRDRLATAELRLSVLTAEPAAADVDHHDQLPATTRAGRLVDGAPRADIDRGAAQRIVAITGRGDRAIIALGTCQAYVRAISEAL</sequence>
<keyword evidence="1" id="KW-0175">Coiled coil</keyword>
<keyword evidence="3" id="KW-1185">Reference proteome</keyword>
<gene>
    <name evidence="2" type="ORF">SAMN05216372_11365</name>
</gene>
<evidence type="ECO:0008006" key="4">
    <source>
        <dbReference type="Google" id="ProtNLM"/>
    </source>
</evidence>
<feature type="coiled-coil region" evidence="1">
    <location>
        <begin position="58"/>
        <end position="117"/>
    </location>
</feature>
<evidence type="ECO:0000313" key="3">
    <source>
        <dbReference type="Proteomes" id="UP000243950"/>
    </source>
</evidence>
<organism evidence="2 3">
    <name type="scientific">Pseudomonas straminea</name>
    <dbReference type="NCBI Taxonomy" id="47882"/>
    <lineage>
        <taxon>Bacteria</taxon>
        <taxon>Pseudomonadati</taxon>
        <taxon>Pseudomonadota</taxon>
        <taxon>Gammaproteobacteria</taxon>
        <taxon>Pseudomonadales</taxon>
        <taxon>Pseudomonadaceae</taxon>
        <taxon>Phytopseudomonas</taxon>
    </lineage>
</organism>